<keyword evidence="3" id="KW-0238">DNA-binding</keyword>
<dbReference type="GO" id="GO:0005694">
    <property type="term" value="C:chromosome"/>
    <property type="evidence" value="ECO:0007669"/>
    <property type="project" value="TreeGrafter"/>
</dbReference>
<evidence type="ECO:0000313" key="5">
    <source>
        <dbReference type="EMBL" id="RDU74657.1"/>
    </source>
</evidence>
<dbReference type="InterPro" id="IPR003115">
    <property type="entry name" value="ParB_N"/>
</dbReference>
<dbReference type="GO" id="GO:0045881">
    <property type="term" value="P:positive regulation of sporulation resulting in formation of a cellular spore"/>
    <property type="evidence" value="ECO:0007669"/>
    <property type="project" value="TreeGrafter"/>
</dbReference>
<dbReference type="PANTHER" id="PTHR33375:SF1">
    <property type="entry name" value="CHROMOSOME-PARTITIONING PROTEIN PARB-RELATED"/>
    <property type="match status" value="1"/>
</dbReference>
<dbReference type="RefSeq" id="WP_115578365.1">
    <property type="nucleotide sequence ID" value="NZ_NXLX01000001.1"/>
</dbReference>
<dbReference type="SMART" id="SM00470">
    <property type="entry name" value="ParB"/>
    <property type="match status" value="1"/>
</dbReference>
<evidence type="ECO:0000259" key="4">
    <source>
        <dbReference type="SMART" id="SM00470"/>
    </source>
</evidence>
<comment type="caution">
    <text evidence="5">The sequence shown here is derived from an EMBL/GenBank/DDBJ whole genome shotgun (WGS) entry which is preliminary data.</text>
</comment>
<evidence type="ECO:0000256" key="3">
    <source>
        <dbReference type="ARBA" id="ARBA00023125"/>
    </source>
</evidence>
<dbReference type="GO" id="GO:0007059">
    <property type="term" value="P:chromosome segregation"/>
    <property type="evidence" value="ECO:0007669"/>
    <property type="project" value="UniProtKB-KW"/>
</dbReference>
<dbReference type="Gene3D" id="3.90.1530.30">
    <property type="match status" value="1"/>
</dbReference>
<dbReference type="Gene3D" id="1.10.10.2830">
    <property type="match status" value="1"/>
</dbReference>
<evidence type="ECO:0000256" key="2">
    <source>
        <dbReference type="ARBA" id="ARBA00022829"/>
    </source>
</evidence>
<dbReference type="NCBIfam" id="TIGR00180">
    <property type="entry name" value="parB_part"/>
    <property type="match status" value="1"/>
</dbReference>
<accession>A0A3D8JAY5</accession>
<dbReference type="SUPFAM" id="SSF110849">
    <property type="entry name" value="ParB/Sulfiredoxin"/>
    <property type="match status" value="1"/>
</dbReference>
<dbReference type="InterPro" id="IPR041468">
    <property type="entry name" value="HTH_ParB/Spo0J"/>
</dbReference>
<dbReference type="InterPro" id="IPR036086">
    <property type="entry name" value="ParB/Sulfiredoxin_sf"/>
</dbReference>
<keyword evidence="2" id="KW-0159">Chromosome partition</keyword>
<dbReference type="SUPFAM" id="SSF109709">
    <property type="entry name" value="KorB DNA-binding domain-like"/>
    <property type="match status" value="1"/>
</dbReference>
<evidence type="ECO:0000313" key="6">
    <source>
        <dbReference type="Proteomes" id="UP000256695"/>
    </source>
</evidence>
<dbReference type="InterPro" id="IPR050336">
    <property type="entry name" value="Chromosome_partition/occlusion"/>
</dbReference>
<sequence length="276" mass="31626">MKKKSLGRGLDAILGDVEKAYKNNLSEHTDSIIEIDIDLIKTNPYQPRKTFQKESLQELSESILEHGLLQPIIVYLDENKDYVLIAGERRLRASKMANQKTIKAIVAEIDLAKLRELALIENIQREDLNPIDLAKSYQELLQDYAITHEELAQKIKKSRAQITNTLRLLNLSLEVQKALVDEKISQGHAKVLVGLDEKNQKMMLDSIIGQKLSVRDTERMSQNIKKSNNLPKNIKLEALQKAMQDKAFKAKIQSNKIYITFEKQEEVEAMLAFFLK</sequence>
<protein>
    <submittedName>
        <fullName evidence="5">Chromosome partitioning protein ParB</fullName>
    </submittedName>
</protein>
<gene>
    <name evidence="5" type="ORF">CQA57_00985</name>
</gene>
<keyword evidence="6" id="KW-1185">Reference proteome</keyword>
<dbReference type="FunFam" id="1.10.10.2830:FF:000001">
    <property type="entry name" value="Chromosome partitioning protein ParB"/>
    <property type="match status" value="1"/>
</dbReference>
<reference evidence="5 6" key="1">
    <citation type="submission" date="2018-04" db="EMBL/GenBank/DDBJ databases">
        <title>Novel Campyloabacter and Helicobacter Species and Strains.</title>
        <authorList>
            <person name="Mannion A.J."/>
            <person name="Shen Z."/>
            <person name="Fox J.G."/>
        </authorList>
    </citation>
    <scope>NUCLEOTIDE SEQUENCE [LARGE SCALE GENOMIC DNA]</scope>
    <source>
        <strain evidence="5 6">MIT 04-9362</strain>
    </source>
</reference>
<dbReference type="PANTHER" id="PTHR33375">
    <property type="entry name" value="CHROMOSOME-PARTITIONING PROTEIN PARB-RELATED"/>
    <property type="match status" value="1"/>
</dbReference>
<dbReference type="OrthoDB" id="9802051at2"/>
<dbReference type="Proteomes" id="UP000256695">
    <property type="component" value="Unassembled WGS sequence"/>
</dbReference>
<dbReference type="Pfam" id="PF17762">
    <property type="entry name" value="HTH_ParB"/>
    <property type="match status" value="1"/>
</dbReference>
<dbReference type="GO" id="GO:0003677">
    <property type="term" value="F:DNA binding"/>
    <property type="evidence" value="ECO:0007669"/>
    <property type="project" value="UniProtKB-KW"/>
</dbReference>
<dbReference type="EMBL" id="NXLX01000001">
    <property type="protein sequence ID" value="RDU74657.1"/>
    <property type="molecule type" value="Genomic_DNA"/>
</dbReference>
<name>A0A3D8JAY5_9HELI</name>
<dbReference type="FunFam" id="3.90.1530.30:FF:000001">
    <property type="entry name" value="Chromosome partitioning protein ParB"/>
    <property type="match status" value="1"/>
</dbReference>
<dbReference type="Pfam" id="PF02195">
    <property type="entry name" value="ParB_N"/>
    <property type="match status" value="1"/>
</dbReference>
<feature type="domain" description="ParB-like N-terminal" evidence="4">
    <location>
        <begin position="33"/>
        <end position="123"/>
    </location>
</feature>
<proteinExistence type="inferred from homology"/>
<dbReference type="InterPro" id="IPR004437">
    <property type="entry name" value="ParB/RepB/Spo0J"/>
</dbReference>
<evidence type="ECO:0000256" key="1">
    <source>
        <dbReference type="ARBA" id="ARBA00006295"/>
    </source>
</evidence>
<comment type="similarity">
    <text evidence="1">Belongs to the ParB family.</text>
</comment>
<dbReference type="CDD" id="cd16393">
    <property type="entry name" value="SPO0J_N"/>
    <property type="match status" value="1"/>
</dbReference>
<organism evidence="5 6">
    <name type="scientific">Helicobacter anseris</name>
    <dbReference type="NCBI Taxonomy" id="375926"/>
    <lineage>
        <taxon>Bacteria</taxon>
        <taxon>Pseudomonadati</taxon>
        <taxon>Campylobacterota</taxon>
        <taxon>Epsilonproteobacteria</taxon>
        <taxon>Campylobacterales</taxon>
        <taxon>Helicobacteraceae</taxon>
        <taxon>Helicobacter</taxon>
    </lineage>
</organism>
<dbReference type="AlphaFoldDB" id="A0A3D8JAY5"/>